<evidence type="ECO:0000256" key="1">
    <source>
        <dbReference type="ARBA" id="ARBA00008791"/>
    </source>
</evidence>
<dbReference type="RefSeq" id="WP_203810133.1">
    <property type="nucleotide sequence ID" value="NZ_BOMY01000034.1"/>
</dbReference>
<gene>
    <name evidence="3" type="ORF">Ate02nite_52950</name>
</gene>
<sequence length="290" mass="30832">MRVNPVIVGADGTDCSKAAVRWAAREAQRLGVPLRVTHAFDWEWREARYDMNHDYLDQARRMAEGITSNAVYEARVVAPELTIEGDPVVGNPAPRLLTDSETAQLLVLGSRGRGGFGSLLLGSVSQRVATHAKCSVVVIRGRGDVTEGPVVVGVDDSPVADTVLGTAFEAAAGRRSTLWVVHSYQPAVPLWVSGMAGIEVPAPDSDDEEQTRLAAQLAPWRDKYPDVPVKTVFTHDNVASVLVAASAKAQLVVVGSRGHGVITGTLLGSTGLQLLHHAACPVYIVRPPVG</sequence>
<name>A0A919TVQ7_9ACTN</name>
<dbReference type="EMBL" id="BOMY01000034">
    <property type="protein sequence ID" value="GIF22565.1"/>
    <property type="molecule type" value="Genomic_DNA"/>
</dbReference>
<organism evidence="3 4">
    <name type="scientific">Paractinoplanes tereljensis</name>
    <dbReference type="NCBI Taxonomy" id="571912"/>
    <lineage>
        <taxon>Bacteria</taxon>
        <taxon>Bacillati</taxon>
        <taxon>Actinomycetota</taxon>
        <taxon>Actinomycetes</taxon>
        <taxon>Micromonosporales</taxon>
        <taxon>Micromonosporaceae</taxon>
        <taxon>Paractinoplanes</taxon>
    </lineage>
</organism>
<accession>A0A919TVQ7</accession>
<dbReference type="Pfam" id="PF00582">
    <property type="entry name" value="Usp"/>
    <property type="match status" value="2"/>
</dbReference>
<dbReference type="Proteomes" id="UP000623608">
    <property type="component" value="Unassembled WGS sequence"/>
</dbReference>
<keyword evidence="4" id="KW-1185">Reference proteome</keyword>
<dbReference type="Gene3D" id="3.40.50.620">
    <property type="entry name" value="HUPs"/>
    <property type="match status" value="2"/>
</dbReference>
<reference evidence="3" key="1">
    <citation type="submission" date="2021-01" db="EMBL/GenBank/DDBJ databases">
        <title>Whole genome shotgun sequence of Actinoplanes tereljensis NBRC 105297.</title>
        <authorList>
            <person name="Komaki H."/>
            <person name="Tamura T."/>
        </authorList>
    </citation>
    <scope>NUCLEOTIDE SEQUENCE</scope>
    <source>
        <strain evidence="3">NBRC 105297</strain>
    </source>
</reference>
<dbReference type="AlphaFoldDB" id="A0A919TVQ7"/>
<dbReference type="PANTHER" id="PTHR46268:SF6">
    <property type="entry name" value="UNIVERSAL STRESS PROTEIN UP12"/>
    <property type="match status" value="1"/>
</dbReference>
<evidence type="ECO:0000259" key="2">
    <source>
        <dbReference type="Pfam" id="PF00582"/>
    </source>
</evidence>
<dbReference type="PANTHER" id="PTHR46268">
    <property type="entry name" value="STRESS RESPONSE PROTEIN NHAX"/>
    <property type="match status" value="1"/>
</dbReference>
<comment type="caution">
    <text evidence="3">The sequence shown here is derived from an EMBL/GenBank/DDBJ whole genome shotgun (WGS) entry which is preliminary data.</text>
</comment>
<feature type="domain" description="UspA" evidence="2">
    <location>
        <begin position="5"/>
        <end position="140"/>
    </location>
</feature>
<evidence type="ECO:0000313" key="4">
    <source>
        <dbReference type="Proteomes" id="UP000623608"/>
    </source>
</evidence>
<feature type="domain" description="UspA" evidence="2">
    <location>
        <begin position="149"/>
        <end position="286"/>
    </location>
</feature>
<dbReference type="InterPro" id="IPR006016">
    <property type="entry name" value="UspA"/>
</dbReference>
<proteinExistence type="inferred from homology"/>
<dbReference type="InterPro" id="IPR014729">
    <property type="entry name" value="Rossmann-like_a/b/a_fold"/>
</dbReference>
<protein>
    <submittedName>
        <fullName evidence="3">Universal stress protein</fullName>
    </submittedName>
</protein>
<dbReference type="InterPro" id="IPR006015">
    <property type="entry name" value="Universal_stress_UspA"/>
</dbReference>
<comment type="similarity">
    <text evidence="1">Belongs to the universal stress protein A family.</text>
</comment>
<dbReference type="PRINTS" id="PR01438">
    <property type="entry name" value="UNVRSLSTRESS"/>
</dbReference>
<evidence type="ECO:0000313" key="3">
    <source>
        <dbReference type="EMBL" id="GIF22565.1"/>
    </source>
</evidence>
<dbReference type="SUPFAM" id="SSF52402">
    <property type="entry name" value="Adenine nucleotide alpha hydrolases-like"/>
    <property type="match status" value="2"/>
</dbReference>